<organism evidence="1 2">
    <name type="scientific">Chryseobacterium contaminans</name>
    <dbReference type="NCBI Taxonomy" id="1423959"/>
    <lineage>
        <taxon>Bacteria</taxon>
        <taxon>Pseudomonadati</taxon>
        <taxon>Bacteroidota</taxon>
        <taxon>Flavobacteriia</taxon>
        <taxon>Flavobacteriales</taxon>
        <taxon>Weeksellaceae</taxon>
        <taxon>Chryseobacterium group</taxon>
        <taxon>Chryseobacterium</taxon>
    </lineage>
</organism>
<dbReference type="Proteomes" id="UP000093508">
    <property type="component" value="Unassembled WGS sequence"/>
</dbReference>
<accession>A0ABX2X842</accession>
<reference evidence="1 2" key="1">
    <citation type="submission" date="2016-07" db="EMBL/GenBank/DDBJ databases">
        <authorList>
            <person name="Jeong J.-J."/>
            <person name="Kim D.W."/>
            <person name="Sang M.K."/>
            <person name="Choi I.-G."/>
            <person name="Kim K.D."/>
        </authorList>
    </citation>
    <scope>NUCLEOTIDE SEQUENCE [LARGE SCALE GENOMIC DNA]</scope>
    <source>
        <strain evidence="1 2">C-26</strain>
    </source>
</reference>
<name>A0ABX2X842_9FLAO</name>
<protein>
    <recommendedName>
        <fullName evidence="3">DUF4424 domain-containing protein</fullName>
    </recommendedName>
</protein>
<evidence type="ECO:0000313" key="2">
    <source>
        <dbReference type="Proteomes" id="UP000093508"/>
    </source>
</evidence>
<keyword evidence="2" id="KW-1185">Reference proteome</keyword>
<comment type="caution">
    <text evidence="1">The sequence shown here is derived from an EMBL/GenBank/DDBJ whole genome shotgun (WGS) entry which is preliminary data.</text>
</comment>
<sequence>MDCRKGIYSFRKALFNTIKIMKNKPIYKILLLTSLVGFTLQSCAQDKKSQKIDISQMEKDIIQKEFGHSYRLKYEHSNCSYEILINDVPLITFYGLGERSTTAYINQYMLKPGKQEITIRMYPKKTDDTKFNETLDSTSFVKLKLDKIKMGSQEWEFSKEGKARDWEEVLVYQTPKLEKDAPFAEFKIPFEASKQELTWEIKGWSESQALVNNEALKKEVFDFYKNFQQVIENQDKNAYMNLLAHSIFEEASADSWESKAFIKDAMEELANKPISKQKFLFPINENTAALKFYGNGRVVTLVSKDPRSFGYSPLVAKGEKSNFPIAYTFYLHKPKGSNKLEIIR</sequence>
<proteinExistence type="predicted"/>
<gene>
    <name evidence="1" type="ORF">BBH99_18695</name>
</gene>
<evidence type="ECO:0008006" key="3">
    <source>
        <dbReference type="Google" id="ProtNLM"/>
    </source>
</evidence>
<evidence type="ECO:0000313" key="1">
    <source>
        <dbReference type="EMBL" id="OCA79505.1"/>
    </source>
</evidence>
<dbReference type="EMBL" id="MAYF01000075">
    <property type="protein sequence ID" value="OCA79505.1"/>
    <property type="molecule type" value="Genomic_DNA"/>
</dbReference>